<reference evidence="2" key="1">
    <citation type="submission" date="2022-11" db="UniProtKB">
        <authorList>
            <consortium name="WormBaseParasite"/>
        </authorList>
    </citation>
    <scope>IDENTIFICATION</scope>
</reference>
<organism evidence="1 2">
    <name type="scientific">Romanomermis culicivorax</name>
    <name type="common">Nematode worm</name>
    <dbReference type="NCBI Taxonomy" id="13658"/>
    <lineage>
        <taxon>Eukaryota</taxon>
        <taxon>Metazoa</taxon>
        <taxon>Ecdysozoa</taxon>
        <taxon>Nematoda</taxon>
        <taxon>Enoplea</taxon>
        <taxon>Dorylaimia</taxon>
        <taxon>Mermithida</taxon>
        <taxon>Mermithoidea</taxon>
        <taxon>Mermithidae</taxon>
        <taxon>Romanomermis</taxon>
    </lineage>
</organism>
<dbReference type="Proteomes" id="UP000887565">
    <property type="component" value="Unplaced"/>
</dbReference>
<name>A0A915J6L9_ROMCU</name>
<dbReference type="AlphaFoldDB" id="A0A915J6L9"/>
<evidence type="ECO:0000313" key="2">
    <source>
        <dbReference type="WBParaSite" id="nRc.2.0.1.t21785-RA"/>
    </source>
</evidence>
<protein>
    <submittedName>
        <fullName evidence="2">Uncharacterized protein</fullName>
    </submittedName>
</protein>
<accession>A0A915J6L9</accession>
<keyword evidence="1" id="KW-1185">Reference proteome</keyword>
<sequence>MYSESLMIPLFDHFKTVDIDFLISNAVDALQYFLVSQVEGHGFVGADVDRNLEGIGFARLLTPRNPLRNERNPFFIDQ</sequence>
<evidence type="ECO:0000313" key="1">
    <source>
        <dbReference type="Proteomes" id="UP000887565"/>
    </source>
</evidence>
<proteinExistence type="predicted"/>
<dbReference type="WBParaSite" id="nRc.2.0.1.t21785-RA">
    <property type="protein sequence ID" value="nRc.2.0.1.t21785-RA"/>
    <property type="gene ID" value="nRc.2.0.1.g21785"/>
</dbReference>